<proteinExistence type="predicted"/>
<dbReference type="PANTHER" id="PTHR36928:SF1">
    <property type="entry name" value="PHOSPHATASE YCDX-RELATED"/>
    <property type="match status" value="1"/>
</dbReference>
<dbReference type="SUPFAM" id="SSF89550">
    <property type="entry name" value="PHP domain-like"/>
    <property type="match status" value="1"/>
</dbReference>
<evidence type="ECO:0000259" key="1">
    <source>
        <dbReference type="SMART" id="SM00481"/>
    </source>
</evidence>
<dbReference type="InterPro" id="IPR004013">
    <property type="entry name" value="PHP_dom"/>
</dbReference>
<organism evidence="2 3">
    <name type="scientific">Sarcina ventriculi</name>
    <name type="common">Clostridium ventriculi</name>
    <dbReference type="NCBI Taxonomy" id="1267"/>
    <lineage>
        <taxon>Bacteria</taxon>
        <taxon>Bacillati</taxon>
        <taxon>Bacillota</taxon>
        <taxon>Clostridia</taxon>
        <taxon>Eubacteriales</taxon>
        <taxon>Clostridiaceae</taxon>
        <taxon>Sarcina</taxon>
    </lineage>
</organism>
<evidence type="ECO:0000313" key="2">
    <source>
        <dbReference type="EMBL" id="CUN43383.1"/>
    </source>
</evidence>
<dbReference type="CDD" id="cd07437">
    <property type="entry name" value="PHP_HisPPase_Ycdx_like"/>
    <property type="match status" value="1"/>
</dbReference>
<evidence type="ECO:0000313" key="3">
    <source>
        <dbReference type="Proteomes" id="UP000095488"/>
    </source>
</evidence>
<dbReference type="EMBL" id="CYZR01000001">
    <property type="protein sequence ID" value="CUN43383.1"/>
    <property type="molecule type" value="Genomic_DNA"/>
</dbReference>
<protein>
    <submittedName>
        <fullName evidence="2">Probable phosphatase YcdX</fullName>
        <ecNumber evidence="2">3.1.3.-</ecNumber>
    </submittedName>
</protein>
<keyword evidence="2" id="KW-0378">Hydrolase</keyword>
<feature type="domain" description="Polymerase/histidinol phosphatase N-terminal" evidence="1">
    <location>
        <begin position="5"/>
        <end position="79"/>
    </location>
</feature>
<name>A0ABM9UJT3_SARVE</name>
<dbReference type="Gene3D" id="3.20.20.140">
    <property type="entry name" value="Metal-dependent hydrolases"/>
    <property type="match status" value="1"/>
</dbReference>
<dbReference type="GO" id="GO:0016787">
    <property type="term" value="F:hydrolase activity"/>
    <property type="evidence" value="ECO:0007669"/>
    <property type="project" value="UniProtKB-KW"/>
</dbReference>
<accession>A0ABM9UJT3</accession>
<dbReference type="SMART" id="SM00481">
    <property type="entry name" value="POLIIIAc"/>
    <property type="match status" value="1"/>
</dbReference>
<dbReference type="RefSeq" id="WP_055257025.1">
    <property type="nucleotide sequence ID" value="NZ_CABIXL010000001.1"/>
</dbReference>
<dbReference type="InterPro" id="IPR016195">
    <property type="entry name" value="Pol/histidinol_Pase-like"/>
</dbReference>
<dbReference type="PANTHER" id="PTHR36928">
    <property type="entry name" value="PHOSPHATASE YCDX-RELATED"/>
    <property type="match status" value="1"/>
</dbReference>
<dbReference type="NCBIfam" id="NF006702">
    <property type="entry name" value="PRK09248.1"/>
    <property type="match status" value="1"/>
</dbReference>
<dbReference type="Pfam" id="PF02811">
    <property type="entry name" value="PHP"/>
    <property type="match status" value="1"/>
</dbReference>
<keyword evidence="3" id="KW-1185">Reference proteome</keyword>
<sequence>MKSFIDLHCHTISSGHAYSTISENIEEAVKCKLKFLGMSDHAPNMPGASHLFHFYNLKAIPKEIESVKILKGVEANIIDYDGNIDIPDDLGEKLDYVIASMHPPCVAFGSIEENTRAVIKAMNNKYVKIIGHPDDSRYPLDYEKIVKYAKEKNVLLEVNNSSLNSDGYRAGALDNYKIMLNLCKKYKVKVILGSDAHISYAVGKFPNCEKLLKEINFPDELVINYNEAHIIEFFNI</sequence>
<gene>
    <name evidence="2" type="primary">ycdX</name>
    <name evidence="2" type="ORF">ERS852473_00115</name>
</gene>
<dbReference type="InterPro" id="IPR050243">
    <property type="entry name" value="PHP_phosphatase"/>
</dbReference>
<comment type="caution">
    <text evidence="2">The sequence shown here is derived from an EMBL/GenBank/DDBJ whole genome shotgun (WGS) entry which is preliminary data.</text>
</comment>
<reference evidence="2 3" key="1">
    <citation type="submission" date="2015-09" db="EMBL/GenBank/DDBJ databases">
        <authorList>
            <consortium name="Pathogen Informatics"/>
        </authorList>
    </citation>
    <scope>NUCLEOTIDE SEQUENCE [LARGE SCALE GENOMIC DNA]</scope>
    <source>
        <strain evidence="2 3">2789STDY5834858</strain>
    </source>
</reference>
<dbReference type="InterPro" id="IPR003141">
    <property type="entry name" value="Pol/His_phosphatase_N"/>
</dbReference>
<dbReference type="EC" id="3.1.3.-" evidence="2"/>
<dbReference type="Proteomes" id="UP000095488">
    <property type="component" value="Unassembled WGS sequence"/>
</dbReference>